<dbReference type="SFLD" id="SFLDS00005">
    <property type="entry name" value="Isoprenoid_Synthase_Type_I"/>
    <property type="match status" value="1"/>
</dbReference>
<gene>
    <name evidence="6" type="ORF">HUJ06_018073</name>
</gene>
<keyword evidence="3" id="KW-0456">Lyase</keyword>
<keyword evidence="2" id="KW-0460">Magnesium</keyword>
<feature type="domain" description="Terpene synthase metal-binding" evidence="5">
    <location>
        <begin position="94"/>
        <end position="333"/>
    </location>
</feature>
<protein>
    <recommendedName>
        <fullName evidence="8">(-)-germacrene D synthase-like</fullName>
    </recommendedName>
</protein>
<accession>A0A822ZZ81</accession>
<evidence type="ECO:0000256" key="1">
    <source>
        <dbReference type="ARBA" id="ARBA00022723"/>
    </source>
</evidence>
<reference evidence="6 7" key="1">
    <citation type="journal article" date="2020" name="Mol. Biol. Evol.">
        <title>Distinct Expression and Methylation Patterns for Genes with Different Fates following a Single Whole-Genome Duplication in Flowering Plants.</title>
        <authorList>
            <person name="Shi T."/>
            <person name="Rahmani R.S."/>
            <person name="Gugger P.F."/>
            <person name="Wang M."/>
            <person name="Li H."/>
            <person name="Zhang Y."/>
            <person name="Li Z."/>
            <person name="Wang Q."/>
            <person name="Van de Peer Y."/>
            <person name="Marchal K."/>
            <person name="Chen J."/>
        </authorList>
    </citation>
    <scope>NUCLEOTIDE SEQUENCE [LARGE SCALE GENOMIC DNA]</scope>
    <source>
        <tissue evidence="6">Leaf</tissue>
    </source>
</reference>
<evidence type="ECO:0000256" key="3">
    <source>
        <dbReference type="ARBA" id="ARBA00023239"/>
    </source>
</evidence>
<dbReference type="CDD" id="cd00684">
    <property type="entry name" value="Terpene_cyclase_plant_C1"/>
    <property type="match status" value="1"/>
</dbReference>
<comment type="caution">
    <text evidence="6">The sequence shown here is derived from an EMBL/GenBank/DDBJ whole genome shotgun (WGS) entry which is preliminary data.</text>
</comment>
<dbReference type="Proteomes" id="UP000607653">
    <property type="component" value="Unassembled WGS sequence"/>
</dbReference>
<dbReference type="Pfam" id="PF01397">
    <property type="entry name" value="Terpene_synth"/>
    <property type="match status" value="1"/>
</dbReference>
<feature type="domain" description="Terpene synthase N-terminal" evidence="4">
    <location>
        <begin position="1"/>
        <end position="48"/>
    </location>
</feature>
<evidence type="ECO:0000259" key="4">
    <source>
        <dbReference type="Pfam" id="PF01397"/>
    </source>
</evidence>
<dbReference type="InterPro" id="IPR044814">
    <property type="entry name" value="Terpene_cyclase_plant_C1"/>
</dbReference>
<dbReference type="AlphaFoldDB" id="A0A822ZZ81"/>
<dbReference type="InterPro" id="IPR005630">
    <property type="entry name" value="Terpene_synthase_metal-bd"/>
</dbReference>
<dbReference type="GO" id="GO:0000287">
    <property type="term" value="F:magnesium ion binding"/>
    <property type="evidence" value="ECO:0007669"/>
    <property type="project" value="InterPro"/>
</dbReference>
<dbReference type="InterPro" id="IPR034741">
    <property type="entry name" value="Terpene_cyclase-like_1_C"/>
</dbReference>
<dbReference type="PANTHER" id="PTHR31225:SF93">
    <property type="entry name" value="ALPHA-HUMULENE_(-)-(E)-BETA-CARYOPHYLLENE SYNTHASE"/>
    <property type="match status" value="1"/>
</dbReference>
<dbReference type="InterPro" id="IPR008930">
    <property type="entry name" value="Terpenoid_cyclase/PrenylTrfase"/>
</dbReference>
<dbReference type="SUPFAM" id="SSF48576">
    <property type="entry name" value="Terpenoid synthases"/>
    <property type="match status" value="1"/>
</dbReference>
<evidence type="ECO:0000313" key="6">
    <source>
        <dbReference type="EMBL" id="DAD48136.1"/>
    </source>
</evidence>
<dbReference type="Gene3D" id="1.10.600.10">
    <property type="entry name" value="Farnesyl Diphosphate Synthase"/>
    <property type="match status" value="1"/>
</dbReference>
<dbReference type="PANTHER" id="PTHR31225">
    <property type="entry name" value="OS04G0344100 PROTEIN-RELATED"/>
    <property type="match status" value="1"/>
</dbReference>
<sequence length="374" mass="43217">MLSLYEAAHLGVDGEEVLDESLAFTTAHLKLVTTTANSPIVKQVMHALEQPFHKGMIRKDETHNEVLLKLAKLDFNRLQSLHLKELSQVSRWWKDLDFASKLPYARDRVVECYFLMIGVYPEPQFSFGPMILTKVIAMISVIDDTYDAYGTLEELQLFTDAIERWDIGEIDQLPEYMKVVYLALLGVYNEIEEQMKKEGRSYCVFYTKEEMKNLVRAYFVEAKWFSKGHIPTFEEYMENAIVGATHSILAVTSFVGMGEIATKEAMEWMSNMPNIVKSSCIISRIMDDIVTNEFEQQRGHVCSGSECYMKQYGMSRQEVTEEFHKKITDGWKDMNKECLRRVIDVVYKHEDGYTNAHKVLKDHIISLIVDPIPI</sequence>
<evidence type="ECO:0000256" key="2">
    <source>
        <dbReference type="ARBA" id="ARBA00022842"/>
    </source>
</evidence>
<organism evidence="6 7">
    <name type="scientific">Nelumbo nucifera</name>
    <name type="common">Sacred lotus</name>
    <dbReference type="NCBI Taxonomy" id="4432"/>
    <lineage>
        <taxon>Eukaryota</taxon>
        <taxon>Viridiplantae</taxon>
        <taxon>Streptophyta</taxon>
        <taxon>Embryophyta</taxon>
        <taxon>Tracheophyta</taxon>
        <taxon>Spermatophyta</taxon>
        <taxon>Magnoliopsida</taxon>
        <taxon>Proteales</taxon>
        <taxon>Nelumbonaceae</taxon>
        <taxon>Nelumbo</taxon>
    </lineage>
</organism>
<keyword evidence="7" id="KW-1185">Reference proteome</keyword>
<dbReference type="SFLD" id="SFLDG01019">
    <property type="entry name" value="Terpene_Cyclase_Like_1_C_Termi"/>
    <property type="match status" value="1"/>
</dbReference>
<dbReference type="Pfam" id="PF03936">
    <property type="entry name" value="Terpene_synth_C"/>
    <property type="match status" value="1"/>
</dbReference>
<dbReference type="EMBL" id="DUZY01000008">
    <property type="protein sequence ID" value="DAD48136.1"/>
    <property type="molecule type" value="Genomic_DNA"/>
</dbReference>
<proteinExistence type="predicted"/>
<dbReference type="InterPro" id="IPR036965">
    <property type="entry name" value="Terpene_synth_N_sf"/>
</dbReference>
<evidence type="ECO:0000259" key="5">
    <source>
        <dbReference type="Pfam" id="PF03936"/>
    </source>
</evidence>
<keyword evidence="1" id="KW-0479">Metal-binding</keyword>
<dbReference type="SUPFAM" id="SSF48239">
    <property type="entry name" value="Terpenoid cyclases/Protein prenyltransferases"/>
    <property type="match status" value="1"/>
</dbReference>
<evidence type="ECO:0008006" key="8">
    <source>
        <dbReference type="Google" id="ProtNLM"/>
    </source>
</evidence>
<dbReference type="GO" id="GO:0016102">
    <property type="term" value="P:diterpenoid biosynthetic process"/>
    <property type="evidence" value="ECO:0007669"/>
    <property type="project" value="InterPro"/>
</dbReference>
<dbReference type="FunFam" id="1.10.600.10:FF:000007">
    <property type="entry name" value="Isoprene synthase, chloroplastic"/>
    <property type="match status" value="1"/>
</dbReference>
<dbReference type="InterPro" id="IPR008949">
    <property type="entry name" value="Isoprenoid_synthase_dom_sf"/>
</dbReference>
<dbReference type="InterPro" id="IPR001906">
    <property type="entry name" value="Terpene_synth_N"/>
</dbReference>
<dbReference type="InterPro" id="IPR050148">
    <property type="entry name" value="Terpene_synthase-like"/>
</dbReference>
<dbReference type="Gene3D" id="1.50.10.130">
    <property type="entry name" value="Terpene synthase, N-terminal domain"/>
    <property type="match status" value="1"/>
</dbReference>
<name>A0A822ZZ81_NELNU</name>
<evidence type="ECO:0000313" key="7">
    <source>
        <dbReference type="Proteomes" id="UP000607653"/>
    </source>
</evidence>
<dbReference type="GO" id="GO:0010333">
    <property type="term" value="F:terpene synthase activity"/>
    <property type="evidence" value="ECO:0007669"/>
    <property type="project" value="InterPro"/>
</dbReference>